<feature type="region of interest" description="Disordered" evidence="1">
    <location>
        <begin position="148"/>
        <end position="247"/>
    </location>
</feature>
<protein>
    <submittedName>
        <fullName evidence="2">Uncharacterized protein</fullName>
    </submittedName>
</protein>
<evidence type="ECO:0000313" key="3">
    <source>
        <dbReference type="Proteomes" id="UP001266305"/>
    </source>
</evidence>
<evidence type="ECO:0000313" key="2">
    <source>
        <dbReference type="EMBL" id="KAK2096276.1"/>
    </source>
</evidence>
<sequence>MGVEKRRLGVEKERLTPRVPDPPQARSPGRTSAGGEKRGREPAAEPRQRRSPGDGHPLPPAAALRCGAHGHRRLLFRLGRLLRSPAPFPRLRLTLTDAPTAAGRLLGAGAPRYLPSGIGAGARRAGCRLQQETPGSWDAASSALRGRRVIGGSPPRVPDPGAGTASAPSPPPPPPSGLGRSGGCVRHEGREGRVPRSSPSAGSTGTHASHPTHPPGASSSPRLRPQDPELPAWSPAGELLTKPLSNPRSGKPWRACFLWVLLTPPFLLRGYCSSCFL</sequence>
<dbReference type="Proteomes" id="UP001266305">
    <property type="component" value="Unassembled WGS sequence"/>
</dbReference>
<comment type="caution">
    <text evidence="2">The sequence shown here is derived from an EMBL/GenBank/DDBJ whole genome shotgun (WGS) entry which is preliminary data.</text>
</comment>
<dbReference type="EMBL" id="JASSZA010000012">
    <property type="protein sequence ID" value="KAK2096276.1"/>
    <property type="molecule type" value="Genomic_DNA"/>
</dbReference>
<feature type="compositionally biased region" description="Basic and acidic residues" evidence="1">
    <location>
        <begin position="35"/>
        <end position="53"/>
    </location>
</feature>
<feature type="compositionally biased region" description="Basic and acidic residues" evidence="1">
    <location>
        <begin position="1"/>
        <end position="16"/>
    </location>
</feature>
<keyword evidence="3" id="KW-1185">Reference proteome</keyword>
<reference evidence="2 3" key="1">
    <citation type="submission" date="2023-05" db="EMBL/GenBank/DDBJ databases">
        <title>B98-5 Cell Line De Novo Hybrid Assembly: An Optical Mapping Approach.</title>
        <authorList>
            <person name="Kananen K."/>
            <person name="Auerbach J.A."/>
            <person name="Kautto E."/>
            <person name="Blachly J.S."/>
        </authorList>
    </citation>
    <scope>NUCLEOTIDE SEQUENCE [LARGE SCALE GENOMIC DNA]</scope>
    <source>
        <strain evidence="2">B95-8</strain>
        <tissue evidence="2">Cell line</tissue>
    </source>
</reference>
<proteinExistence type="predicted"/>
<accession>A0ABQ9UHA4</accession>
<organism evidence="2 3">
    <name type="scientific">Saguinus oedipus</name>
    <name type="common">Cotton-top tamarin</name>
    <name type="synonym">Oedipomidas oedipus</name>
    <dbReference type="NCBI Taxonomy" id="9490"/>
    <lineage>
        <taxon>Eukaryota</taxon>
        <taxon>Metazoa</taxon>
        <taxon>Chordata</taxon>
        <taxon>Craniata</taxon>
        <taxon>Vertebrata</taxon>
        <taxon>Euteleostomi</taxon>
        <taxon>Mammalia</taxon>
        <taxon>Eutheria</taxon>
        <taxon>Euarchontoglires</taxon>
        <taxon>Primates</taxon>
        <taxon>Haplorrhini</taxon>
        <taxon>Platyrrhini</taxon>
        <taxon>Cebidae</taxon>
        <taxon>Callitrichinae</taxon>
        <taxon>Saguinus</taxon>
    </lineage>
</organism>
<feature type="compositionally biased region" description="Basic and acidic residues" evidence="1">
    <location>
        <begin position="185"/>
        <end position="194"/>
    </location>
</feature>
<evidence type="ECO:0000256" key="1">
    <source>
        <dbReference type="SAM" id="MobiDB-lite"/>
    </source>
</evidence>
<name>A0ABQ9UHA4_SAGOE</name>
<gene>
    <name evidence="2" type="ORF">P7K49_025310</name>
</gene>
<feature type="region of interest" description="Disordered" evidence="1">
    <location>
        <begin position="1"/>
        <end position="61"/>
    </location>
</feature>
<feature type="compositionally biased region" description="Polar residues" evidence="1">
    <location>
        <begin position="197"/>
        <end position="209"/>
    </location>
</feature>